<comment type="caution">
    <text evidence="3">The sequence shown here is derived from an EMBL/GenBank/DDBJ whole genome shotgun (WGS) entry which is preliminary data.</text>
</comment>
<proteinExistence type="predicted"/>
<dbReference type="OrthoDB" id="593768at2"/>
<dbReference type="EMBL" id="QFFF01000001">
    <property type="protein sequence ID" value="PWG03435.1"/>
    <property type="molecule type" value="Genomic_DNA"/>
</dbReference>
<accession>A0A2U2J529</accession>
<evidence type="ECO:0000259" key="1">
    <source>
        <dbReference type="Pfam" id="PF04422"/>
    </source>
</evidence>
<gene>
    <name evidence="3" type="ORF">DF286_11565</name>
</gene>
<feature type="domain" description="Coenzyme F420 hydrogenase/dehydrogenase beta subunit C-terminal" evidence="2">
    <location>
        <begin position="171"/>
        <end position="336"/>
    </location>
</feature>
<keyword evidence="4" id="KW-1185">Reference proteome</keyword>
<dbReference type="PANTHER" id="PTHR31332">
    <property type="entry name" value="7-HYDROXYMETHYL CHLOROPHYLL A REDUCTASE, CHLOROPLASTIC"/>
    <property type="match status" value="1"/>
</dbReference>
<dbReference type="InterPro" id="IPR007525">
    <property type="entry name" value="FrhB_FdhB_C"/>
</dbReference>
<dbReference type="RefSeq" id="WP_109271573.1">
    <property type="nucleotide sequence ID" value="NZ_QFFF01000001.1"/>
</dbReference>
<dbReference type="InterPro" id="IPR007516">
    <property type="entry name" value="Co_F420_Hydgase/DH_bsu_N"/>
</dbReference>
<sequence>MMLRAGSDTADRVVRAGLCSGCGLCASLAGGQMEVAESGYNRPAPAPPVSPATDRLIAAACPGSVVAPWHDAPIVDPLWGPCRQVLTGHSADEELRHQASSGGALSALLLLALDTGRIDHVIQVTADPDRPTRNIIKISRSREEIVEASGSRYAASSPLERIMDLARGEGRAAFVGKPCDASALRLLCNSDKDLRERIPLVLSFFCAGIPSDSGVRGILREMQIAESDLKEFRYRGLGWPGQARARTHDGRIAEMSYERSWGEYLAREVQFRCKICPDAVGGVADVACGDAWYGSEKGYPVFKEEQGRSLVITRTAVGDELIDAALRSGYLNASQLPIEDLILMQPSQARRKSVVGARMAALRATRHPAPLVDGLEVKAAAEQASLWQRGRNFLGTIWRVTRGKV</sequence>
<dbReference type="Proteomes" id="UP000245916">
    <property type="component" value="Unassembled WGS sequence"/>
</dbReference>
<feature type="domain" description="Coenzyme F420 hydrogenase/dehydrogenase beta subunit N-terminal" evidence="1">
    <location>
        <begin position="86"/>
        <end position="160"/>
    </location>
</feature>
<reference evidence="3 4" key="1">
    <citation type="submission" date="2018-05" db="EMBL/GenBank/DDBJ databases">
        <title>Genome of Sphingosinicella humi QZX222.</title>
        <authorList>
            <person name="Qiao Z."/>
            <person name="Wang G."/>
        </authorList>
    </citation>
    <scope>NUCLEOTIDE SEQUENCE [LARGE SCALE GENOMIC DNA]</scope>
    <source>
        <strain evidence="3 4">QZX222</strain>
    </source>
</reference>
<dbReference type="Pfam" id="PF04422">
    <property type="entry name" value="FrhB_FdhB_N"/>
    <property type="match status" value="1"/>
</dbReference>
<dbReference type="Pfam" id="PF04432">
    <property type="entry name" value="FrhB_FdhB_C"/>
    <property type="match status" value="1"/>
</dbReference>
<evidence type="ECO:0000313" key="4">
    <source>
        <dbReference type="Proteomes" id="UP000245916"/>
    </source>
</evidence>
<dbReference type="PANTHER" id="PTHR31332:SF0">
    <property type="entry name" value="7-HYDROXYMETHYL CHLOROPHYLL A REDUCTASE, CHLOROPLASTIC"/>
    <property type="match status" value="1"/>
</dbReference>
<dbReference type="GO" id="GO:0033354">
    <property type="term" value="P:chlorophyll cycle"/>
    <property type="evidence" value="ECO:0007669"/>
    <property type="project" value="TreeGrafter"/>
</dbReference>
<protein>
    <recommendedName>
        <fullName evidence="5">Coenzyme F420 hydrogenase</fullName>
    </recommendedName>
</protein>
<dbReference type="InterPro" id="IPR045220">
    <property type="entry name" value="FRHB/FDHB/HCAR-like"/>
</dbReference>
<organism evidence="3 4">
    <name type="scientific">Allosphingosinicella humi</name>
    <dbReference type="NCBI Taxonomy" id="2068657"/>
    <lineage>
        <taxon>Bacteria</taxon>
        <taxon>Pseudomonadati</taxon>
        <taxon>Pseudomonadota</taxon>
        <taxon>Alphaproteobacteria</taxon>
        <taxon>Sphingomonadales</taxon>
        <taxon>Sphingomonadaceae</taxon>
        <taxon>Allosphingosinicella</taxon>
    </lineage>
</organism>
<dbReference type="GO" id="GO:0090415">
    <property type="term" value="F:7-hydroxymethyl chlorophyll a reductase activity"/>
    <property type="evidence" value="ECO:0007669"/>
    <property type="project" value="TreeGrafter"/>
</dbReference>
<evidence type="ECO:0000313" key="3">
    <source>
        <dbReference type="EMBL" id="PWG03435.1"/>
    </source>
</evidence>
<name>A0A2U2J529_9SPHN</name>
<evidence type="ECO:0008006" key="5">
    <source>
        <dbReference type="Google" id="ProtNLM"/>
    </source>
</evidence>
<dbReference type="AlphaFoldDB" id="A0A2U2J529"/>
<evidence type="ECO:0000259" key="2">
    <source>
        <dbReference type="Pfam" id="PF04432"/>
    </source>
</evidence>